<evidence type="ECO:0000256" key="2">
    <source>
        <dbReference type="ARBA" id="ARBA00022840"/>
    </source>
</evidence>
<dbReference type="InterPro" id="IPR003439">
    <property type="entry name" value="ABC_transporter-like_ATP-bd"/>
</dbReference>
<dbReference type="PROSITE" id="PS00211">
    <property type="entry name" value="ABC_TRANSPORTER_1"/>
    <property type="match status" value="1"/>
</dbReference>
<dbReference type="InterPro" id="IPR003593">
    <property type="entry name" value="AAA+_ATPase"/>
</dbReference>
<organism evidence="4">
    <name type="scientific">Deinococcus sonorensis KR-87</name>
    <dbReference type="NCBI Taxonomy" id="694439"/>
    <lineage>
        <taxon>Bacteria</taxon>
        <taxon>Thermotogati</taxon>
        <taxon>Deinococcota</taxon>
        <taxon>Deinococci</taxon>
        <taxon>Deinococcales</taxon>
        <taxon>Deinococcaceae</taxon>
        <taxon>Deinococcus</taxon>
    </lineage>
</organism>
<keyword evidence="1" id="KW-0547">Nucleotide-binding</keyword>
<protein>
    <submittedName>
        <fullName evidence="4">ATP-binding cassette domain-containing protein</fullName>
    </submittedName>
</protein>
<dbReference type="GO" id="GO:0016887">
    <property type="term" value="F:ATP hydrolysis activity"/>
    <property type="evidence" value="ECO:0007669"/>
    <property type="project" value="InterPro"/>
</dbReference>
<gene>
    <name evidence="4" type="ORF">ABOD76_14045</name>
</gene>
<dbReference type="InterPro" id="IPR027417">
    <property type="entry name" value="P-loop_NTPase"/>
</dbReference>
<dbReference type="Gene3D" id="3.40.50.300">
    <property type="entry name" value="P-loop containing nucleotide triphosphate hydrolases"/>
    <property type="match status" value="2"/>
</dbReference>
<dbReference type="PANTHER" id="PTHR43158">
    <property type="entry name" value="SKFA PEPTIDE EXPORT ATP-BINDING PROTEIN SKFE"/>
    <property type="match status" value="1"/>
</dbReference>
<sequence>MSQVLVQLQEVTVRRGEQRVGPFTFELCVGDAWLLTGPNGGGKSTLLGLLAGTLSPASGERRYFLDGQWRTSAVRARRALATVSPDQEAWFLTRDWVQTVQDVLLAAWEGDTLRLWEPDAAALARLSEVVDLTGVAPLLQRDFRTLSHGQRRRVLLARALMPHPLALLLDEFTDGLSPAARAELGALLEQVAARGVALVLATHHPREAPALAWRTLELGGAGEATPEAARARRLPTPAAPVLGSPLVTLDQVSVYRNGHHALGPLSWQWREGQHWLVTGANGAGKSTLARLVAGDFFPARGGTVQRHFLPRDLLSERRRHIGIVGAELGIRGRRGWTGEQVIASAFGGTEGFAEPVTPEQQQRVEQVAADLGVLPLLARSADTLSQGQLGRLLLARAVVHRPRLLILDEGLNFLDRSAQRRLQALLPDLMAGGTHLMVIAHRDSDVVPGLTDHLQLEAGQVVGAQMKPLGRV</sequence>
<evidence type="ECO:0000256" key="1">
    <source>
        <dbReference type="ARBA" id="ARBA00022741"/>
    </source>
</evidence>
<feature type="domain" description="ABC transporter" evidence="3">
    <location>
        <begin position="3"/>
        <end position="246"/>
    </location>
</feature>
<evidence type="ECO:0000313" key="4">
    <source>
        <dbReference type="EMBL" id="XBV84560.1"/>
    </source>
</evidence>
<dbReference type="PANTHER" id="PTHR43158:SF2">
    <property type="entry name" value="SKFA PEPTIDE EXPORT ATP-BINDING PROTEIN SKFE"/>
    <property type="match status" value="1"/>
</dbReference>
<dbReference type="EMBL" id="CP158299">
    <property type="protein sequence ID" value="XBV84560.1"/>
    <property type="molecule type" value="Genomic_DNA"/>
</dbReference>
<proteinExistence type="predicted"/>
<feature type="domain" description="ABC transporter" evidence="3">
    <location>
        <begin position="247"/>
        <end position="472"/>
    </location>
</feature>
<reference evidence="4" key="1">
    <citation type="submission" date="2024-06" db="EMBL/GenBank/DDBJ databases">
        <title>Draft Genome Sequence of Deinococcus sonorensis Type Strain KR-87, a Biofilm Producing Representative of the Genus Deinococcus.</title>
        <authorList>
            <person name="Boren L.S."/>
            <person name="Grosso R.A."/>
            <person name="Hugenberg-Cox A.N."/>
            <person name="Hill J.T.E."/>
            <person name="Albert C.M."/>
            <person name="Tuohy J.M."/>
        </authorList>
    </citation>
    <scope>NUCLEOTIDE SEQUENCE</scope>
    <source>
        <strain evidence="4">KR-87</strain>
    </source>
</reference>
<dbReference type="Pfam" id="PF00005">
    <property type="entry name" value="ABC_tran"/>
    <property type="match status" value="2"/>
</dbReference>
<dbReference type="RefSeq" id="WP_350242597.1">
    <property type="nucleotide sequence ID" value="NZ_CP158299.1"/>
</dbReference>
<accession>A0AAU7U7W5</accession>
<dbReference type="GO" id="GO:0005524">
    <property type="term" value="F:ATP binding"/>
    <property type="evidence" value="ECO:0007669"/>
    <property type="project" value="UniProtKB-KW"/>
</dbReference>
<dbReference type="InterPro" id="IPR017871">
    <property type="entry name" value="ABC_transporter-like_CS"/>
</dbReference>
<dbReference type="PROSITE" id="PS50893">
    <property type="entry name" value="ABC_TRANSPORTER_2"/>
    <property type="match status" value="2"/>
</dbReference>
<evidence type="ECO:0000259" key="3">
    <source>
        <dbReference type="PROSITE" id="PS50893"/>
    </source>
</evidence>
<dbReference type="SUPFAM" id="SSF52540">
    <property type="entry name" value="P-loop containing nucleoside triphosphate hydrolases"/>
    <property type="match status" value="2"/>
</dbReference>
<keyword evidence="2 4" id="KW-0067">ATP-binding</keyword>
<dbReference type="AlphaFoldDB" id="A0AAU7U7W5"/>
<dbReference type="SMART" id="SM00382">
    <property type="entry name" value="AAA"/>
    <property type="match status" value="2"/>
</dbReference>
<dbReference type="KEGG" id="dsc:ABOD76_14045"/>
<name>A0AAU7U7W5_9DEIO</name>